<protein>
    <submittedName>
        <fullName evidence="2">Uncharacterized protein</fullName>
    </submittedName>
</protein>
<proteinExistence type="predicted"/>
<accession>A0AAV7M4T0</accession>
<feature type="region of interest" description="Disordered" evidence="1">
    <location>
        <begin position="1"/>
        <end position="31"/>
    </location>
</feature>
<dbReference type="AlphaFoldDB" id="A0AAV7M4T0"/>
<comment type="caution">
    <text evidence="2">The sequence shown here is derived from an EMBL/GenBank/DDBJ whole genome shotgun (WGS) entry which is preliminary data.</text>
</comment>
<sequence>MAPRPSEAGWRSEPRGKAVGRKRAVPAGEAVPRLRGSRPGYCYILQRSLGDCSCRQQLSGGATTWAAPKD</sequence>
<evidence type="ECO:0000313" key="2">
    <source>
        <dbReference type="EMBL" id="KAJ1098183.1"/>
    </source>
</evidence>
<evidence type="ECO:0000256" key="1">
    <source>
        <dbReference type="SAM" id="MobiDB-lite"/>
    </source>
</evidence>
<organism evidence="2 3">
    <name type="scientific">Pleurodeles waltl</name>
    <name type="common">Iberian ribbed newt</name>
    <dbReference type="NCBI Taxonomy" id="8319"/>
    <lineage>
        <taxon>Eukaryota</taxon>
        <taxon>Metazoa</taxon>
        <taxon>Chordata</taxon>
        <taxon>Craniata</taxon>
        <taxon>Vertebrata</taxon>
        <taxon>Euteleostomi</taxon>
        <taxon>Amphibia</taxon>
        <taxon>Batrachia</taxon>
        <taxon>Caudata</taxon>
        <taxon>Salamandroidea</taxon>
        <taxon>Salamandridae</taxon>
        <taxon>Pleurodelinae</taxon>
        <taxon>Pleurodeles</taxon>
    </lineage>
</organism>
<name>A0AAV7M4T0_PLEWA</name>
<dbReference type="EMBL" id="JANPWB010000014">
    <property type="protein sequence ID" value="KAJ1098183.1"/>
    <property type="molecule type" value="Genomic_DNA"/>
</dbReference>
<reference evidence="2" key="1">
    <citation type="journal article" date="2022" name="bioRxiv">
        <title>Sequencing and chromosome-scale assembly of the giantPleurodeles waltlgenome.</title>
        <authorList>
            <person name="Brown T."/>
            <person name="Elewa A."/>
            <person name="Iarovenko S."/>
            <person name="Subramanian E."/>
            <person name="Araus A.J."/>
            <person name="Petzold A."/>
            <person name="Susuki M."/>
            <person name="Suzuki K.-i.T."/>
            <person name="Hayashi T."/>
            <person name="Toyoda A."/>
            <person name="Oliveira C."/>
            <person name="Osipova E."/>
            <person name="Leigh N.D."/>
            <person name="Simon A."/>
            <person name="Yun M.H."/>
        </authorList>
    </citation>
    <scope>NUCLEOTIDE SEQUENCE</scope>
    <source>
        <strain evidence="2">20211129_DDA</strain>
        <tissue evidence="2">Liver</tissue>
    </source>
</reference>
<dbReference type="Proteomes" id="UP001066276">
    <property type="component" value="Chromosome 10"/>
</dbReference>
<keyword evidence="3" id="KW-1185">Reference proteome</keyword>
<gene>
    <name evidence="2" type="ORF">NDU88_003299</name>
</gene>
<evidence type="ECO:0000313" key="3">
    <source>
        <dbReference type="Proteomes" id="UP001066276"/>
    </source>
</evidence>